<organism evidence="1 2">
    <name type="scientific">Streptomyces thermocarboxydovorans</name>
    <dbReference type="NCBI Taxonomy" id="59298"/>
    <lineage>
        <taxon>Bacteria</taxon>
        <taxon>Bacillati</taxon>
        <taxon>Actinomycetota</taxon>
        <taxon>Actinomycetes</taxon>
        <taxon>Kitasatosporales</taxon>
        <taxon>Streptomycetaceae</taxon>
        <taxon>Streptomyces</taxon>
    </lineage>
</organism>
<dbReference type="RefSeq" id="WP_343998315.1">
    <property type="nucleotide sequence ID" value="NZ_BAAAGU010000009.1"/>
</dbReference>
<dbReference type="EMBL" id="BAAAGU010000009">
    <property type="protein sequence ID" value="GAA0637354.1"/>
    <property type="molecule type" value="Genomic_DNA"/>
</dbReference>
<accession>A0ABP3SG66</accession>
<evidence type="ECO:0000313" key="2">
    <source>
        <dbReference type="Proteomes" id="UP001500724"/>
    </source>
</evidence>
<sequence length="126" mass="12932">MANLTLTASNQVLNWLFGNAATAPDGDLQVALVTANGSASAAGTEVVGGSYARQTITVASASGGATSNASDIVFEAMPACTVVGVEVWDSADTPVRFWFGELDEPRTVIAGDDLRFTAGELDFTLS</sequence>
<evidence type="ECO:0000313" key="1">
    <source>
        <dbReference type="EMBL" id="GAA0637354.1"/>
    </source>
</evidence>
<gene>
    <name evidence="1" type="ORF">GCM10009535_12130</name>
</gene>
<dbReference type="InterPro" id="IPR056908">
    <property type="entry name" value="Gp80-like"/>
</dbReference>
<protein>
    <submittedName>
        <fullName evidence="1">Uncharacterized protein</fullName>
    </submittedName>
</protein>
<dbReference type="Proteomes" id="UP001500724">
    <property type="component" value="Unassembled WGS sequence"/>
</dbReference>
<proteinExistence type="predicted"/>
<keyword evidence="2" id="KW-1185">Reference proteome</keyword>
<comment type="caution">
    <text evidence="1">The sequence shown here is derived from an EMBL/GenBank/DDBJ whole genome shotgun (WGS) entry which is preliminary data.</text>
</comment>
<dbReference type="Pfam" id="PF23140">
    <property type="entry name" value="Gp80"/>
    <property type="match status" value="1"/>
</dbReference>
<name>A0ABP3SG66_9ACTN</name>
<reference evidence="2" key="1">
    <citation type="journal article" date="2019" name="Int. J. Syst. Evol. Microbiol.">
        <title>The Global Catalogue of Microorganisms (GCM) 10K type strain sequencing project: providing services to taxonomists for standard genome sequencing and annotation.</title>
        <authorList>
            <consortium name="The Broad Institute Genomics Platform"/>
            <consortium name="The Broad Institute Genome Sequencing Center for Infectious Disease"/>
            <person name="Wu L."/>
            <person name="Ma J."/>
        </authorList>
    </citation>
    <scope>NUCLEOTIDE SEQUENCE [LARGE SCALE GENOMIC DNA]</scope>
    <source>
        <strain evidence="2">JCM 10367</strain>
    </source>
</reference>